<dbReference type="EMBL" id="PDLM01000001">
    <property type="protein sequence ID" value="RDW89608.1"/>
    <property type="molecule type" value="Genomic_DNA"/>
</dbReference>
<evidence type="ECO:0000256" key="1">
    <source>
        <dbReference type="SAM" id="MobiDB-lite"/>
    </source>
</evidence>
<dbReference type="Proteomes" id="UP000256645">
    <property type="component" value="Unassembled WGS sequence"/>
</dbReference>
<dbReference type="AlphaFoldDB" id="A0A3D8SUZ5"/>
<sequence length="234" mass="25264">MSSPLGPNSSLGEVTARYPCEVHGCHVTCGRAADVKRHHTTKHGGPKTKCDIEGCDFEHTRPDKVKLHKLKEHTTPNDATSPSTAGGSSSLETYAFPYRPAAAEHQIAMQTPWTPRYYPSSLQISPVVQCACGGLQLTSPSANFFTAFTANQAGPIWPSNAGIQNTGMAFMDTTTQVQNNGYAALQSGYPAWNPFSPPLYPATSPIVLQYTPAEEPAEKVANYFLGLDSILENY</sequence>
<evidence type="ECO:0000313" key="4">
    <source>
        <dbReference type="Proteomes" id="UP000256645"/>
    </source>
</evidence>
<name>A0A3D8SUZ5_9HELO</name>
<dbReference type="SMART" id="SM00355">
    <property type="entry name" value="ZnF_C2H2"/>
    <property type="match status" value="2"/>
</dbReference>
<feature type="domain" description="C2H2-type" evidence="2">
    <location>
        <begin position="20"/>
        <end position="43"/>
    </location>
</feature>
<feature type="region of interest" description="Disordered" evidence="1">
    <location>
        <begin position="68"/>
        <end position="88"/>
    </location>
</feature>
<dbReference type="InterPro" id="IPR013087">
    <property type="entry name" value="Znf_C2H2_type"/>
</dbReference>
<accession>A0A3D8SUZ5</accession>
<evidence type="ECO:0000259" key="2">
    <source>
        <dbReference type="PROSITE" id="PS00028"/>
    </source>
</evidence>
<proteinExistence type="predicted"/>
<dbReference type="PROSITE" id="PS00028">
    <property type="entry name" value="ZINC_FINGER_C2H2_1"/>
    <property type="match status" value="1"/>
</dbReference>
<dbReference type="OrthoDB" id="10337409at2759"/>
<evidence type="ECO:0000313" key="3">
    <source>
        <dbReference type="EMBL" id="RDW89608.1"/>
    </source>
</evidence>
<protein>
    <recommendedName>
        <fullName evidence="2">C2H2-type domain-containing protein</fullName>
    </recommendedName>
</protein>
<comment type="caution">
    <text evidence="3">The sequence shown here is derived from an EMBL/GenBank/DDBJ whole genome shotgun (WGS) entry which is preliminary data.</text>
</comment>
<feature type="compositionally biased region" description="Low complexity" evidence="1">
    <location>
        <begin position="79"/>
        <end position="88"/>
    </location>
</feature>
<keyword evidence="4" id="KW-1185">Reference proteome</keyword>
<gene>
    <name evidence="3" type="ORF">BP6252_01640</name>
</gene>
<reference evidence="3 4" key="1">
    <citation type="journal article" date="2018" name="IMA Fungus">
        <title>IMA Genome-F 9: Draft genome sequence of Annulohypoxylon stygium, Aspergillus mulundensis, Berkeleyomyces basicola (syn. Thielaviopsis basicola), Ceratocystis smalleyi, two Cercospora beticola strains, Coleophoma cylindrospora, Fusarium fracticaudum, Phialophora cf. hyalina, and Morchella septimelata.</title>
        <authorList>
            <person name="Wingfield B.D."/>
            <person name="Bills G.F."/>
            <person name="Dong Y."/>
            <person name="Huang W."/>
            <person name="Nel W.J."/>
            <person name="Swalarsk-Parry B.S."/>
            <person name="Vaghefi N."/>
            <person name="Wilken P.M."/>
            <person name="An Z."/>
            <person name="de Beer Z.W."/>
            <person name="De Vos L."/>
            <person name="Chen L."/>
            <person name="Duong T.A."/>
            <person name="Gao Y."/>
            <person name="Hammerbacher A."/>
            <person name="Kikkert J.R."/>
            <person name="Li Y."/>
            <person name="Li H."/>
            <person name="Li K."/>
            <person name="Li Q."/>
            <person name="Liu X."/>
            <person name="Ma X."/>
            <person name="Naidoo K."/>
            <person name="Pethybridge S.J."/>
            <person name="Sun J."/>
            <person name="Steenkamp E.T."/>
            <person name="van der Nest M.A."/>
            <person name="van Wyk S."/>
            <person name="Wingfield M.J."/>
            <person name="Xiong C."/>
            <person name="Yue Q."/>
            <person name="Zhang X."/>
        </authorList>
    </citation>
    <scope>NUCLEOTIDE SEQUENCE [LARGE SCALE GENOMIC DNA]</scope>
    <source>
        <strain evidence="3 4">BP6252</strain>
    </source>
</reference>
<organism evidence="3 4">
    <name type="scientific">Coleophoma cylindrospora</name>
    <dbReference type="NCBI Taxonomy" id="1849047"/>
    <lineage>
        <taxon>Eukaryota</taxon>
        <taxon>Fungi</taxon>
        <taxon>Dikarya</taxon>
        <taxon>Ascomycota</taxon>
        <taxon>Pezizomycotina</taxon>
        <taxon>Leotiomycetes</taxon>
        <taxon>Helotiales</taxon>
        <taxon>Dermateaceae</taxon>
        <taxon>Coleophoma</taxon>
    </lineage>
</organism>